<reference evidence="1 2" key="1">
    <citation type="journal article" date="2024" name="BMC Genomics">
        <title>De novo assembly and annotation of Popillia japonica's genome with initial clues to its potential as an invasive pest.</title>
        <authorList>
            <person name="Cucini C."/>
            <person name="Boschi S."/>
            <person name="Funari R."/>
            <person name="Cardaioli E."/>
            <person name="Iannotti N."/>
            <person name="Marturano G."/>
            <person name="Paoli F."/>
            <person name="Bruttini M."/>
            <person name="Carapelli A."/>
            <person name="Frati F."/>
            <person name="Nardi F."/>
        </authorList>
    </citation>
    <scope>NUCLEOTIDE SEQUENCE [LARGE SCALE GENOMIC DNA]</scope>
    <source>
        <strain evidence="1">DMR45628</strain>
    </source>
</reference>
<dbReference type="GO" id="GO:0034453">
    <property type="term" value="P:microtubule anchoring"/>
    <property type="evidence" value="ECO:0007669"/>
    <property type="project" value="InterPro"/>
</dbReference>
<dbReference type="AlphaFoldDB" id="A0AAW1MZ74"/>
<name>A0AAW1MZ74_POPJA</name>
<sequence length="89" mass="10732">MVVKKKSLAKQKPFDTDELKAYLFKKTKEILEFEKVIFKEKMITKWSRKKRDHVDEILVIESQTEESEWTNYDDDEVIVKDRGTTLTKY</sequence>
<gene>
    <name evidence="1" type="ORF">QE152_g3792</name>
</gene>
<protein>
    <submittedName>
        <fullName evidence="1">Uncharacterized protein</fullName>
    </submittedName>
</protein>
<dbReference type="InterPro" id="IPR028750">
    <property type="entry name" value="CEP350/CC187"/>
</dbReference>
<evidence type="ECO:0000313" key="2">
    <source>
        <dbReference type="Proteomes" id="UP001458880"/>
    </source>
</evidence>
<dbReference type="PANTHER" id="PTHR13958">
    <property type="entry name" value="CENTROSOME-ASSOCIATED PROTEIN 350"/>
    <property type="match status" value="1"/>
</dbReference>
<keyword evidence="2" id="KW-1185">Reference proteome</keyword>
<dbReference type="GO" id="GO:0008017">
    <property type="term" value="F:microtubule binding"/>
    <property type="evidence" value="ECO:0007669"/>
    <property type="project" value="InterPro"/>
</dbReference>
<dbReference type="EMBL" id="JASPKY010000016">
    <property type="protein sequence ID" value="KAK9752933.1"/>
    <property type="molecule type" value="Genomic_DNA"/>
</dbReference>
<accession>A0AAW1MZ74</accession>
<proteinExistence type="predicted"/>
<comment type="caution">
    <text evidence="1">The sequence shown here is derived from an EMBL/GenBank/DDBJ whole genome shotgun (WGS) entry which is preliminary data.</text>
</comment>
<dbReference type="Proteomes" id="UP001458880">
    <property type="component" value="Unassembled WGS sequence"/>
</dbReference>
<organism evidence="1 2">
    <name type="scientific">Popillia japonica</name>
    <name type="common">Japanese beetle</name>
    <dbReference type="NCBI Taxonomy" id="7064"/>
    <lineage>
        <taxon>Eukaryota</taxon>
        <taxon>Metazoa</taxon>
        <taxon>Ecdysozoa</taxon>
        <taxon>Arthropoda</taxon>
        <taxon>Hexapoda</taxon>
        <taxon>Insecta</taxon>
        <taxon>Pterygota</taxon>
        <taxon>Neoptera</taxon>
        <taxon>Endopterygota</taxon>
        <taxon>Coleoptera</taxon>
        <taxon>Polyphaga</taxon>
        <taxon>Scarabaeiformia</taxon>
        <taxon>Scarabaeidae</taxon>
        <taxon>Rutelinae</taxon>
        <taxon>Popillia</taxon>
    </lineage>
</organism>
<dbReference type="PANTHER" id="PTHR13958:SF3">
    <property type="entry name" value="CAP-GLY DOMAIN-CONTAINING PROTEIN-RELATED"/>
    <property type="match status" value="1"/>
</dbReference>
<dbReference type="GO" id="GO:0005813">
    <property type="term" value="C:centrosome"/>
    <property type="evidence" value="ECO:0007669"/>
    <property type="project" value="InterPro"/>
</dbReference>
<evidence type="ECO:0000313" key="1">
    <source>
        <dbReference type="EMBL" id="KAK9752933.1"/>
    </source>
</evidence>